<sequence length="194" mass="21549">MTLPSISHQLTSTTCRSHIEDPMTSHRLSKELVLRYPEADHPIVFVCIGTDRSTGDALGPLIGSLLEKRKLPHFHVYGTLKEPVHALNIEQTMNSIKELHQEAFIIGVDACLGKYQNVGFIEVGDGPVRPGAGVNKKLPDVGDIHMIGIVNIGGFMELSMLQNTRLYLVNEMATVITDAIHYSNILYRKKNIHL</sequence>
<dbReference type="InterPro" id="IPR009665">
    <property type="entry name" value="YyaC"/>
</dbReference>
<dbReference type="GO" id="GO:0006508">
    <property type="term" value="P:proteolysis"/>
    <property type="evidence" value="ECO:0007669"/>
    <property type="project" value="UniProtKB-KW"/>
</dbReference>
<name>A0ABV3Q2W1_9BACL</name>
<keyword evidence="2" id="KW-1185">Reference proteome</keyword>
<comment type="caution">
    <text evidence="1">The sequence shown here is derived from an EMBL/GenBank/DDBJ whole genome shotgun (WGS) entry which is preliminary data.</text>
</comment>
<dbReference type="EMBL" id="JBFMIA010000002">
    <property type="protein sequence ID" value="MEW9501173.1"/>
    <property type="molecule type" value="Genomic_DNA"/>
</dbReference>
<keyword evidence="1" id="KW-0645">Protease</keyword>
<gene>
    <name evidence="1" type="primary">yyaC</name>
    <name evidence="1" type="ORF">AB1471_05075</name>
</gene>
<evidence type="ECO:0000313" key="2">
    <source>
        <dbReference type="Proteomes" id="UP001556040"/>
    </source>
</evidence>
<reference evidence="1 2" key="1">
    <citation type="journal article" date="1979" name="Int. J. Syst. Evol. Microbiol.">
        <title>Bacillus globisporus subsp. marinus subsp. nov.</title>
        <authorList>
            <person name="Liu H."/>
        </authorList>
    </citation>
    <scope>NUCLEOTIDE SEQUENCE [LARGE SCALE GENOMIC DNA]</scope>
    <source>
        <strain evidence="1 2">DSM 1297</strain>
    </source>
</reference>
<dbReference type="GO" id="GO:0008233">
    <property type="term" value="F:peptidase activity"/>
    <property type="evidence" value="ECO:0007669"/>
    <property type="project" value="UniProtKB-KW"/>
</dbReference>
<dbReference type="NCBIfam" id="TIGR02841">
    <property type="entry name" value="spore_YyaC"/>
    <property type="match status" value="1"/>
</dbReference>
<dbReference type="RefSeq" id="WP_367778645.1">
    <property type="nucleotide sequence ID" value="NZ_JBFMIA010000002.1"/>
</dbReference>
<protein>
    <submittedName>
        <fullName evidence="1">Spore protease YyaC</fullName>
    </submittedName>
</protein>
<proteinExistence type="predicted"/>
<accession>A0ABV3Q2W1</accession>
<dbReference type="SUPFAM" id="SSF53163">
    <property type="entry name" value="HybD-like"/>
    <property type="match status" value="1"/>
</dbReference>
<keyword evidence="1" id="KW-0378">Hydrolase</keyword>
<dbReference type="Proteomes" id="UP001556040">
    <property type="component" value="Unassembled WGS sequence"/>
</dbReference>
<dbReference type="Pfam" id="PF06866">
    <property type="entry name" value="DUF1256"/>
    <property type="match status" value="1"/>
</dbReference>
<organism evidence="1 2">
    <name type="scientific">Jeotgalibacillus marinus</name>
    <dbReference type="NCBI Taxonomy" id="86667"/>
    <lineage>
        <taxon>Bacteria</taxon>
        <taxon>Bacillati</taxon>
        <taxon>Bacillota</taxon>
        <taxon>Bacilli</taxon>
        <taxon>Bacillales</taxon>
        <taxon>Caryophanaceae</taxon>
        <taxon>Jeotgalibacillus</taxon>
    </lineage>
</organism>
<dbReference type="InterPro" id="IPR023430">
    <property type="entry name" value="Pept_HybD-like_dom_sf"/>
</dbReference>
<evidence type="ECO:0000313" key="1">
    <source>
        <dbReference type="EMBL" id="MEW9501173.1"/>
    </source>
</evidence>